<dbReference type="AlphaFoldDB" id="A0A5C4UX60"/>
<dbReference type="InterPro" id="IPR040632">
    <property type="entry name" value="Sulfotransfer_4"/>
</dbReference>
<evidence type="ECO:0000313" key="1">
    <source>
        <dbReference type="EMBL" id="KAB8182973.1"/>
    </source>
</evidence>
<dbReference type="OrthoDB" id="285690at2"/>
<dbReference type="Gene3D" id="3.40.50.300">
    <property type="entry name" value="P-loop containing nucleotide triphosphate hydrolases"/>
    <property type="match status" value="1"/>
</dbReference>
<organism evidence="1 2">
    <name type="scientific">Nonomuraea phyllanthi</name>
    <dbReference type="NCBI Taxonomy" id="2219224"/>
    <lineage>
        <taxon>Bacteria</taxon>
        <taxon>Bacillati</taxon>
        <taxon>Actinomycetota</taxon>
        <taxon>Actinomycetes</taxon>
        <taxon>Streptosporangiales</taxon>
        <taxon>Streptosporangiaceae</taxon>
        <taxon>Nonomuraea</taxon>
    </lineage>
</organism>
<dbReference type="RefSeq" id="WP_139638186.1">
    <property type="nucleotide sequence ID" value="NZ_VDLX02000038.1"/>
</dbReference>
<sequence length="225" mass="25122">MTLRVVGAGFPRTGTTSLKRALERLLGAPCYHMEEVFGRPADAVIWRDACAGAMPDWDRFFADYAAGVDWPVSWFWRDLTAAYPEALVLLSRRESAERWYQSMDRTLLQGVRRLASADGDATGNLPPILATATPEQARAMQEMIRALFGGVFDDLDDRDKVIAAYDRHLAEVRATVPAHRLLEWQPADGWEPLCAALDLPIPDEPFPHENTTAQVQARISGIDSR</sequence>
<dbReference type="Proteomes" id="UP000312512">
    <property type="component" value="Unassembled WGS sequence"/>
</dbReference>
<protein>
    <submittedName>
        <fullName evidence="1">Sulfotransferase family protein</fullName>
    </submittedName>
</protein>
<proteinExistence type="predicted"/>
<dbReference type="EMBL" id="VDLX02000038">
    <property type="protein sequence ID" value="KAB8182973.1"/>
    <property type="molecule type" value="Genomic_DNA"/>
</dbReference>
<accession>A0A5C4UX60</accession>
<dbReference type="PANTHER" id="PTHR36978:SF4">
    <property type="entry name" value="P-LOOP CONTAINING NUCLEOSIDE TRIPHOSPHATE HYDROLASE PROTEIN"/>
    <property type="match status" value="1"/>
</dbReference>
<name>A0A5C4UX60_9ACTN</name>
<dbReference type="PANTHER" id="PTHR36978">
    <property type="entry name" value="P-LOOP CONTAINING NUCLEOTIDE TRIPHOSPHATE HYDROLASE"/>
    <property type="match status" value="1"/>
</dbReference>
<dbReference type="SUPFAM" id="SSF52540">
    <property type="entry name" value="P-loop containing nucleoside triphosphate hydrolases"/>
    <property type="match status" value="1"/>
</dbReference>
<dbReference type="InterPro" id="IPR027417">
    <property type="entry name" value="P-loop_NTPase"/>
</dbReference>
<dbReference type="GO" id="GO:0016740">
    <property type="term" value="F:transferase activity"/>
    <property type="evidence" value="ECO:0007669"/>
    <property type="project" value="UniProtKB-KW"/>
</dbReference>
<keyword evidence="2" id="KW-1185">Reference proteome</keyword>
<evidence type="ECO:0000313" key="2">
    <source>
        <dbReference type="Proteomes" id="UP000312512"/>
    </source>
</evidence>
<keyword evidence="1" id="KW-0808">Transferase</keyword>
<reference evidence="1 2" key="1">
    <citation type="submission" date="2019-10" db="EMBL/GenBank/DDBJ databases">
        <title>Nonomuraea sp. nov., isolated from Phyllanthus amarus.</title>
        <authorList>
            <person name="Klykleung N."/>
            <person name="Tanasupawat S."/>
        </authorList>
    </citation>
    <scope>NUCLEOTIDE SEQUENCE [LARGE SCALE GENOMIC DNA]</scope>
    <source>
        <strain evidence="1 2">PA1-10</strain>
    </source>
</reference>
<dbReference type="Pfam" id="PF17784">
    <property type="entry name" value="Sulfotransfer_4"/>
    <property type="match status" value="1"/>
</dbReference>
<gene>
    <name evidence="1" type="ORF">FH608_049535</name>
</gene>
<comment type="caution">
    <text evidence="1">The sequence shown here is derived from an EMBL/GenBank/DDBJ whole genome shotgun (WGS) entry which is preliminary data.</text>
</comment>